<accession>A0AAD5LDN5</accession>
<evidence type="ECO:0000259" key="1">
    <source>
        <dbReference type="Pfam" id="PF07727"/>
    </source>
</evidence>
<name>A0AAD5LDN5_PYTIN</name>
<reference evidence="2" key="1">
    <citation type="submission" date="2021-12" db="EMBL/GenBank/DDBJ databases">
        <title>Prjna785345.</title>
        <authorList>
            <person name="Rujirawat T."/>
            <person name="Krajaejun T."/>
        </authorList>
    </citation>
    <scope>NUCLEOTIDE SEQUENCE</scope>
    <source>
        <strain evidence="2">Pi057C3</strain>
    </source>
</reference>
<dbReference type="Pfam" id="PF07727">
    <property type="entry name" value="RVT_2"/>
    <property type="match status" value="1"/>
</dbReference>
<comment type="caution">
    <text evidence="2">The sequence shown here is derived from an EMBL/GenBank/DDBJ whole genome shotgun (WGS) entry which is preliminary data.</text>
</comment>
<proteinExistence type="predicted"/>
<dbReference type="Proteomes" id="UP001209570">
    <property type="component" value="Unassembled WGS sequence"/>
</dbReference>
<keyword evidence="3" id="KW-1185">Reference proteome</keyword>
<feature type="domain" description="Reverse transcriptase Ty1/copia-type" evidence="1">
    <location>
        <begin position="20"/>
        <end position="98"/>
    </location>
</feature>
<gene>
    <name evidence="2" type="ORF">P43SY_008554</name>
</gene>
<evidence type="ECO:0000313" key="2">
    <source>
        <dbReference type="EMBL" id="KAJ0397409.1"/>
    </source>
</evidence>
<dbReference type="EMBL" id="JAKCXM010000254">
    <property type="protein sequence ID" value="KAJ0397409.1"/>
    <property type="molecule type" value="Genomic_DNA"/>
</dbReference>
<evidence type="ECO:0000313" key="3">
    <source>
        <dbReference type="Proteomes" id="UP001209570"/>
    </source>
</evidence>
<sequence length="232" mass="25941">MGLHPKGQEGIFIGYDEEKKSCHYDETYSAVIKFGSVFFVFALARICGLKVVVADVPNAYVKGTIKEKIYLKPPRELNVPDGKVLLLLKPLYGLKHFDPCLYVLHGDDGYMLLGLYVDGIPMAGSTPSILERVAKASLNRFQIKAGTATKFLGMNIVDNDRDFYFSQPHMVDEIFKQFIAGAQAVSECGWIRQLIEDIFDVNIPPTLKIDNKSATQSIKNKVDDGFCHLNML</sequence>
<organism evidence="2 3">
    <name type="scientific">Pythium insidiosum</name>
    <name type="common">Pythiosis disease agent</name>
    <dbReference type="NCBI Taxonomy" id="114742"/>
    <lineage>
        <taxon>Eukaryota</taxon>
        <taxon>Sar</taxon>
        <taxon>Stramenopiles</taxon>
        <taxon>Oomycota</taxon>
        <taxon>Peronosporomycetes</taxon>
        <taxon>Pythiales</taxon>
        <taxon>Pythiaceae</taxon>
        <taxon>Pythium</taxon>
    </lineage>
</organism>
<dbReference type="InterPro" id="IPR013103">
    <property type="entry name" value="RVT_2"/>
</dbReference>
<dbReference type="AlphaFoldDB" id="A0AAD5LDN5"/>
<protein>
    <recommendedName>
        <fullName evidence="1">Reverse transcriptase Ty1/copia-type domain-containing protein</fullName>
    </recommendedName>
</protein>